<feature type="compositionally biased region" description="Basic and acidic residues" evidence="1">
    <location>
        <begin position="994"/>
        <end position="1007"/>
    </location>
</feature>
<accession>A0A8J5JM85</accession>
<evidence type="ECO:0000313" key="3">
    <source>
        <dbReference type="Proteomes" id="UP000747542"/>
    </source>
</evidence>
<comment type="caution">
    <text evidence="2">The sequence shown here is derived from an EMBL/GenBank/DDBJ whole genome shotgun (WGS) entry which is preliminary data.</text>
</comment>
<dbReference type="Proteomes" id="UP000747542">
    <property type="component" value="Unassembled WGS sequence"/>
</dbReference>
<reference evidence="2" key="1">
    <citation type="journal article" date="2021" name="Sci. Adv.">
        <title>The American lobster genome reveals insights on longevity, neural, and immune adaptations.</title>
        <authorList>
            <person name="Polinski J.M."/>
            <person name="Zimin A.V."/>
            <person name="Clark K.F."/>
            <person name="Kohn A.B."/>
            <person name="Sadowski N."/>
            <person name="Timp W."/>
            <person name="Ptitsyn A."/>
            <person name="Khanna P."/>
            <person name="Romanova D.Y."/>
            <person name="Williams P."/>
            <person name="Greenwood S.J."/>
            <person name="Moroz L.L."/>
            <person name="Walt D.R."/>
            <person name="Bodnar A.G."/>
        </authorList>
    </citation>
    <scope>NUCLEOTIDE SEQUENCE</scope>
    <source>
        <strain evidence="2">GMGI-L3</strain>
    </source>
</reference>
<feature type="region of interest" description="Disordered" evidence="1">
    <location>
        <begin position="824"/>
        <end position="853"/>
    </location>
</feature>
<proteinExistence type="predicted"/>
<evidence type="ECO:0000313" key="2">
    <source>
        <dbReference type="EMBL" id="KAG7157018.1"/>
    </source>
</evidence>
<name>A0A8J5JM85_HOMAM</name>
<gene>
    <name evidence="2" type="ORF">Hamer_G020303</name>
</gene>
<protein>
    <submittedName>
        <fullName evidence="2">Uncharacterized protein</fullName>
    </submittedName>
</protein>
<feature type="compositionally biased region" description="Basic and acidic residues" evidence="1">
    <location>
        <begin position="825"/>
        <end position="837"/>
    </location>
</feature>
<evidence type="ECO:0000256" key="1">
    <source>
        <dbReference type="SAM" id="MobiDB-lite"/>
    </source>
</evidence>
<keyword evidence="3" id="KW-1185">Reference proteome</keyword>
<dbReference type="EMBL" id="JAHLQT010038254">
    <property type="protein sequence ID" value="KAG7157018.1"/>
    <property type="molecule type" value="Genomic_DNA"/>
</dbReference>
<feature type="region of interest" description="Disordered" evidence="1">
    <location>
        <begin position="1470"/>
        <end position="1491"/>
    </location>
</feature>
<organism evidence="2 3">
    <name type="scientific">Homarus americanus</name>
    <name type="common">American lobster</name>
    <dbReference type="NCBI Taxonomy" id="6706"/>
    <lineage>
        <taxon>Eukaryota</taxon>
        <taxon>Metazoa</taxon>
        <taxon>Ecdysozoa</taxon>
        <taxon>Arthropoda</taxon>
        <taxon>Crustacea</taxon>
        <taxon>Multicrustacea</taxon>
        <taxon>Malacostraca</taxon>
        <taxon>Eumalacostraca</taxon>
        <taxon>Eucarida</taxon>
        <taxon>Decapoda</taxon>
        <taxon>Pleocyemata</taxon>
        <taxon>Astacidea</taxon>
        <taxon>Nephropoidea</taxon>
        <taxon>Nephropidae</taxon>
        <taxon>Homarus</taxon>
    </lineage>
</organism>
<sequence>MQTNSYQENASHLGSERYRLCVSEGEYTIVSMTKHLSVKVGGVSSVDTPCVPGAVMGLEKTGHINSGKESKENGVLADSSSPSHCLLMKQPEQACVEEKTYSRQRNQDWEASKPQGSSCLEDQKKGFDKFFPKPRMGNSKYCCFFANNGVCFRPTCHYKHQMSLEVENYVGHLVLHYLTARKAQKAWELIDIHTRNCPDIPLLPIFLLVPLARHIVEESQQLKLTNIKVPAHLTSPLDIAKVCALCETCRGSEAYQLLRSCYGNASVIGVQRLIEGFTTTTILSSWLCYNNLTMDQYCESWPEEEAESPWEKVLLWKYEEEGHPGGDKIKEMFDIGWLMVNIGCRKINRVCEVYGYLSSRLSAPSSFFTSITCSVITFLNDTGNRKMSFHILKEVRRLRANDSSIFIALIPTDKESAMAVLPELSEMGNLVCELLVPLPTCSWDLLLTLIMSTRNLTLSISLLICAMKINSYKPDIGVLEELLLDCSQGGSLLMHSLSIVICGLSAEYLMRLRPTLHSLINLLAGAPPPAPQATDNIIRHCQAQGINLQPHAKVSPNVMQKKGVFSNNAEKRVCPLVEMHHKKSSLLTSGNLSRGRGRQTVQVVSDMSFGYQNDQSLENSRSAVKLGYHSDYIESNRKPLLGPGSGCNDSYDAENKNLKAYYNYSSGSYKNYIPPSNSTEYRSSKNCRDIAFGMRYSDSHMRESRTLIDFSYQCNVSSSVGPYRHQTLSTGPGSQAQPISSSALDYQSQPISLSGSDFQNWTTPSTCFDHYQTMSASLSSDHNWPHMVSVRYKTRPSAVIGNSLENLGDNTQGYRQGVRNIRTGEFNEQRQNRKGHDIPQYPQPECHGQTSTRGDYFKSVSEFCRRSPLVDATVVAPRHPSAPSNSMSLASGSCSNTYKQEELVGRVANGISTVEAGEKTDNMELTQHQQTQLFIPLSSEVTEGVGSEPVKDTTPRGSCINQSVINNVHMLKRKPKPDNNNNNNNNNTVSLKRKHEEPCYPRKESKTSSELSSCSRGKLDQLDQRKEQADMCCMSQPSISLTSGHKMLQSEEIHKSLPYLDSNSEHSQGYYSVRPKQLGVIQGSNFSQMGVEQRLTEELRPPVSHTSSSTLPHYLKIDIAGHSFSPNNYRTNYRQFEEWMGEFDVNSRESLITTVSLIQNMIAGSHSLSQRRLQLMQIVTMLTEGDAIYSVGKKVAAILKFFIGSRNWRRRPISDAEREWIGQLGVTIFVKCIKRNILTEAASVINTLHNRNIFFYSHTPITDTRYEHFSDQRLALMALEVLSRVHNFEVFNQILDEVYWSGGTGDIKIRLRIIAKVLDTLFEALTTGAYKVREKTLRWMTKILVSLAKYYHHDYHIIKLDYHKILVKWREYWMFLEMGRAAALSPPLATHQSWEEAQECGNPKLSSQLSSVICSSMASGVHLPHAFALNFELLRIKKTHAASTASRNRRMSDLSHQKWTNTYWLTLKGPEEGGRSDPGAPSYSKTHTSTFEETRSVHIESRFIKPQINVSDTRNEMIPLGRSAYGDGSGKTHLPTIRSEMEKKTRKDLVLPGCDESFLNKKMGALGGAQVPRNRNGRWSTPKVKHKLKGSKRPLMCRHTLE</sequence>
<feature type="region of interest" description="Disordered" evidence="1">
    <location>
        <begin position="972"/>
        <end position="1018"/>
    </location>
</feature>